<evidence type="ECO:0000256" key="1">
    <source>
        <dbReference type="SAM" id="Phobius"/>
    </source>
</evidence>
<proteinExistence type="predicted"/>
<dbReference type="Proteomes" id="UP000045978">
    <property type="component" value="Unassembled WGS sequence"/>
</dbReference>
<organism evidence="2 3">
    <name type="scientific">Xanthomonas graminis pv. phlei</name>
    <dbReference type="NCBI Taxonomy" id="487906"/>
    <lineage>
        <taxon>Bacteria</taxon>
        <taxon>Pseudomonadati</taxon>
        <taxon>Pseudomonadota</taxon>
        <taxon>Gammaproteobacteria</taxon>
        <taxon>Lysobacterales</taxon>
        <taxon>Lysobacteraceae</taxon>
        <taxon>Xanthomonas</taxon>
        <taxon>Xanthomonas translucens group</taxon>
        <taxon>Xanthomonas graminis</taxon>
    </lineage>
</organism>
<dbReference type="EMBL" id="CXOJ01000073">
    <property type="protein sequence ID" value="CTP90632.1"/>
    <property type="molecule type" value="Genomic_DNA"/>
</dbReference>
<sequence length="191" mass="21130">MLLTLTVDLKGILRLGPKLVAMYLGASFSIMLGAVVAFQLMRWLHPATVAGDTWAGMAALAGSWIGGGANMLAMREVFDVDATTFRQFAVVDVGVGYVWMALLIFLAPRAAAIDARSGADTRGIDDLKMSAARPRRRWWRPRSIRRWRRSACCWARWVMPPAPIWRTWSGSPCARWRARASAPSPTLSPTL</sequence>
<dbReference type="Pfam" id="PF05684">
    <property type="entry name" value="DUF819"/>
    <property type="match status" value="1"/>
</dbReference>
<dbReference type="AlphaFoldDB" id="A0A0K3A054"/>
<dbReference type="InterPro" id="IPR008537">
    <property type="entry name" value="DUF819"/>
</dbReference>
<dbReference type="PANTHER" id="PTHR34289:SF8">
    <property type="entry name" value="DUF819 DOMAIN-CONTAINING PROTEIN"/>
    <property type="match status" value="1"/>
</dbReference>
<keyword evidence="1" id="KW-1133">Transmembrane helix</keyword>
<evidence type="ECO:0000313" key="3">
    <source>
        <dbReference type="Proteomes" id="UP000045978"/>
    </source>
</evidence>
<evidence type="ECO:0008006" key="4">
    <source>
        <dbReference type="Google" id="ProtNLM"/>
    </source>
</evidence>
<feature type="transmembrane region" description="Helical" evidence="1">
    <location>
        <begin position="85"/>
        <end position="107"/>
    </location>
</feature>
<name>A0A0K3A054_9XANT</name>
<dbReference type="PANTHER" id="PTHR34289">
    <property type="entry name" value="PROTEIN, PUTATIVE (DUF819)-RELATED"/>
    <property type="match status" value="1"/>
</dbReference>
<reference evidence="2 3" key="1">
    <citation type="submission" date="2015-07" db="EMBL/GenBank/DDBJ databases">
        <authorList>
            <person name="Noorani M."/>
        </authorList>
    </citation>
    <scope>NUCLEOTIDE SEQUENCE [LARGE SCALE GENOMIC DNA]</scope>
    <source>
        <strain evidence="2">LMG730</strain>
    </source>
</reference>
<evidence type="ECO:0000313" key="2">
    <source>
        <dbReference type="EMBL" id="CTP90632.1"/>
    </source>
</evidence>
<feature type="transmembrane region" description="Helical" evidence="1">
    <location>
        <begin position="20"/>
        <end position="41"/>
    </location>
</feature>
<protein>
    <recommendedName>
        <fullName evidence="4">Transmembrane protein</fullName>
    </recommendedName>
</protein>
<accession>A0A0K3A054</accession>
<keyword evidence="1" id="KW-0812">Transmembrane</keyword>
<keyword evidence="1" id="KW-0472">Membrane</keyword>
<gene>
    <name evidence="2" type="ORF">XTPLMG730_2872</name>
</gene>
<feature type="transmembrane region" description="Helical" evidence="1">
    <location>
        <begin position="53"/>
        <end position="73"/>
    </location>
</feature>